<evidence type="ECO:0000313" key="2">
    <source>
        <dbReference type="Proteomes" id="UP000251853"/>
    </source>
</evidence>
<reference evidence="1 2" key="1">
    <citation type="submission" date="2018-06" db="EMBL/GenBank/DDBJ databases">
        <authorList>
            <consortium name="Pathogen Informatics"/>
            <person name="Doyle S."/>
        </authorList>
    </citation>
    <scope>NUCLEOTIDE SEQUENCE [LARGE SCALE GENOMIC DNA]</scope>
    <source>
        <strain evidence="1 2">NCTC11224</strain>
    </source>
</reference>
<sequence>MEKTKTPRTFGSRPGHTAEIVNQIKSYLREHPVEYHGQVDHYGQENYYDQMNSLLEMLY</sequence>
<organism evidence="1 2">
    <name type="scientific">Enterocloster clostridioformis</name>
    <dbReference type="NCBI Taxonomy" id="1531"/>
    <lineage>
        <taxon>Bacteria</taxon>
        <taxon>Bacillati</taxon>
        <taxon>Bacillota</taxon>
        <taxon>Clostridia</taxon>
        <taxon>Lachnospirales</taxon>
        <taxon>Lachnospiraceae</taxon>
        <taxon>Enterocloster</taxon>
    </lineage>
</organism>
<accession>A0A2X2UCL2</accession>
<dbReference type="EMBL" id="UAVW01000015">
    <property type="protein sequence ID" value="SQB14114.1"/>
    <property type="molecule type" value="Genomic_DNA"/>
</dbReference>
<protein>
    <submittedName>
        <fullName evidence="1">Uncharacterized protein</fullName>
    </submittedName>
</protein>
<dbReference type="Proteomes" id="UP000251853">
    <property type="component" value="Unassembled WGS sequence"/>
</dbReference>
<evidence type="ECO:0000313" key="1">
    <source>
        <dbReference type="EMBL" id="SQB14114.1"/>
    </source>
</evidence>
<dbReference type="RefSeq" id="WP_112482358.1">
    <property type="nucleotide sequence ID" value="NZ_JAIWZC010000001.1"/>
</dbReference>
<dbReference type="AlphaFoldDB" id="A0A2X2UCL2"/>
<proteinExistence type="predicted"/>
<name>A0A2X2UCL2_9FIRM</name>
<keyword evidence="2" id="KW-1185">Reference proteome</keyword>
<gene>
    <name evidence="1" type="ORF">NCTC11224_03145</name>
</gene>